<organism evidence="2 3">
    <name type="scientific">Tritrichomonas musculus</name>
    <dbReference type="NCBI Taxonomy" id="1915356"/>
    <lineage>
        <taxon>Eukaryota</taxon>
        <taxon>Metamonada</taxon>
        <taxon>Parabasalia</taxon>
        <taxon>Tritrichomonadida</taxon>
        <taxon>Tritrichomonadidae</taxon>
        <taxon>Tritrichomonas</taxon>
    </lineage>
</organism>
<keyword evidence="3" id="KW-1185">Reference proteome</keyword>
<protein>
    <submittedName>
        <fullName evidence="2">Uncharacterized protein</fullName>
    </submittedName>
</protein>
<gene>
    <name evidence="2" type="ORF">M9Y10_001088</name>
</gene>
<accession>A0ABR2L626</accession>
<proteinExistence type="predicted"/>
<sequence length="244" mass="28902">MIFFLFLHQFAFSEQKQLNLTRLIKGIWNSTVHYMSGDGDFLSETNFLEITFEKQKYNILKGTLKGIDDEFDVYVKLDPDNQQKFTIEFERHDSLNIDGMQHITTSVMNYYKRNMPVARGQWENATKHFQILVFSPIHFELSIYRMDLKIVEIYRFTKTQVPEFEDIIKAISIPVIFGLIFIGLNLFKVHQYIKEEEEKQSNMKSHPNNKNELKDTDIKSKNDNIKDDDNKTEKKGPEDKIKKD</sequence>
<evidence type="ECO:0000256" key="1">
    <source>
        <dbReference type="SAM" id="MobiDB-lite"/>
    </source>
</evidence>
<feature type="region of interest" description="Disordered" evidence="1">
    <location>
        <begin position="198"/>
        <end position="244"/>
    </location>
</feature>
<comment type="caution">
    <text evidence="2">The sequence shown here is derived from an EMBL/GenBank/DDBJ whole genome shotgun (WGS) entry which is preliminary data.</text>
</comment>
<reference evidence="2 3" key="1">
    <citation type="submission" date="2024-04" db="EMBL/GenBank/DDBJ databases">
        <title>Tritrichomonas musculus Genome.</title>
        <authorList>
            <person name="Alves-Ferreira E."/>
            <person name="Grigg M."/>
            <person name="Lorenzi H."/>
            <person name="Galac M."/>
        </authorList>
    </citation>
    <scope>NUCLEOTIDE SEQUENCE [LARGE SCALE GENOMIC DNA]</scope>
    <source>
        <strain evidence="2 3">EAF2021</strain>
    </source>
</reference>
<dbReference type="EMBL" id="JAPFFF010000001">
    <property type="protein sequence ID" value="KAK8898796.1"/>
    <property type="molecule type" value="Genomic_DNA"/>
</dbReference>
<name>A0ABR2L626_9EUKA</name>
<evidence type="ECO:0000313" key="3">
    <source>
        <dbReference type="Proteomes" id="UP001470230"/>
    </source>
</evidence>
<feature type="compositionally biased region" description="Basic and acidic residues" evidence="1">
    <location>
        <begin position="209"/>
        <end position="244"/>
    </location>
</feature>
<evidence type="ECO:0000313" key="2">
    <source>
        <dbReference type="EMBL" id="KAK8898796.1"/>
    </source>
</evidence>
<dbReference type="Proteomes" id="UP001470230">
    <property type="component" value="Unassembled WGS sequence"/>
</dbReference>